<keyword evidence="3" id="KW-0645">Protease</keyword>
<proteinExistence type="inferred from homology"/>
<dbReference type="Proteomes" id="UP001187192">
    <property type="component" value="Unassembled WGS sequence"/>
</dbReference>
<comment type="caution">
    <text evidence="6">The sequence shown here is derived from an EMBL/GenBank/DDBJ whole genome shotgun (WGS) entry which is preliminary data.</text>
</comment>
<dbReference type="EMBL" id="BTGU01000008">
    <property type="protein sequence ID" value="GMN38753.1"/>
    <property type="molecule type" value="Genomic_DNA"/>
</dbReference>
<evidence type="ECO:0000256" key="5">
    <source>
        <dbReference type="ARBA" id="ARBA00023180"/>
    </source>
</evidence>
<dbReference type="InterPro" id="IPR033124">
    <property type="entry name" value="Ser_caboxypep_his_AS"/>
</dbReference>
<evidence type="ECO:0000313" key="7">
    <source>
        <dbReference type="Proteomes" id="UP001187192"/>
    </source>
</evidence>
<protein>
    <submittedName>
        <fullName evidence="6">Uncharacterized protein</fullName>
    </submittedName>
</protein>
<keyword evidence="2" id="KW-0121">Carboxypeptidase</keyword>
<dbReference type="GO" id="GO:0004185">
    <property type="term" value="F:serine-type carboxypeptidase activity"/>
    <property type="evidence" value="ECO:0007669"/>
    <property type="project" value="InterPro"/>
</dbReference>
<evidence type="ECO:0000313" key="6">
    <source>
        <dbReference type="EMBL" id="GMN38753.1"/>
    </source>
</evidence>
<gene>
    <name evidence="6" type="ORF">TIFTF001_007987</name>
</gene>
<keyword evidence="4" id="KW-0378">Hydrolase</keyword>
<evidence type="ECO:0000256" key="3">
    <source>
        <dbReference type="ARBA" id="ARBA00022670"/>
    </source>
</evidence>
<dbReference type="AlphaFoldDB" id="A0AA88CXL2"/>
<dbReference type="Gene3D" id="3.40.50.1820">
    <property type="entry name" value="alpha/beta hydrolase"/>
    <property type="match status" value="1"/>
</dbReference>
<evidence type="ECO:0000256" key="1">
    <source>
        <dbReference type="ARBA" id="ARBA00009431"/>
    </source>
</evidence>
<dbReference type="InterPro" id="IPR001563">
    <property type="entry name" value="Peptidase_S10"/>
</dbReference>
<dbReference type="Pfam" id="PF00450">
    <property type="entry name" value="Peptidase_S10"/>
    <property type="match status" value="1"/>
</dbReference>
<accession>A0AA88CXL2</accession>
<sequence>MTGLATLYDYTKQEPYKDDLVDELLKNDEVRKALGVKGDVVFEVCSDLVGEILSEDVMKSVKYKVEELVKKSKVLLYQGFFDLRDGVVSTEAWVKTLEWEGLERFLAAERKVWRVNGELAGYVQKWGSLSNVVVLGAGHLVPSDKALSAQAMIEDWVLGNGLFEGEPEVNKDKRNFLGPNAI</sequence>
<reference evidence="6" key="1">
    <citation type="submission" date="2023-07" db="EMBL/GenBank/DDBJ databases">
        <title>draft genome sequence of fig (Ficus carica).</title>
        <authorList>
            <person name="Takahashi T."/>
            <person name="Nishimura K."/>
        </authorList>
    </citation>
    <scope>NUCLEOTIDE SEQUENCE</scope>
</reference>
<dbReference type="InterPro" id="IPR029058">
    <property type="entry name" value="AB_hydrolase_fold"/>
</dbReference>
<keyword evidence="7" id="KW-1185">Reference proteome</keyword>
<keyword evidence="5" id="KW-0325">Glycoprotein</keyword>
<evidence type="ECO:0000256" key="4">
    <source>
        <dbReference type="ARBA" id="ARBA00022801"/>
    </source>
</evidence>
<comment type="similarity">
    <text evidence="1">Belongs to the peptidase S10 family.</text>
</comment>
<evidence type="ECO:0000256" key="2">
    <source>
        <dbReference type="ARBA" id="ARBA00022645"/>
    </source>
</evidence>
<organism evidence="6 7">
    <name type="scientific">Ficus carica</name>
    <name type="common">Common fig</name>
    <dbReference type="NCBI Taxonomy" id="3494"/>
    <lineage>
        <taxon>Eukaryota</taxon>
        <taxon>Viridiplantae</taxon>
        <taxon>Streptophyta</taxon>
        <taxon>Embryophyta</taxon>
        <taxon>Tracheophyta</taxon>
        <taxon>Spermatophyta</taxon>
        <taxon>Magnoliopsida</taxon>
        <taxon>eudicotyledons</taxon>
        <taxon>Gunneridae</taxon>
        <taxon>Pentapetalae</taxon>
        <taxon>rosids</taxon>
        <taxon>fabids</taxon>
        <taxon>Rosales</taxon>
        <taxon>Moraceae</taxon>
        <taxon>Ficeae</taxon>
        <taxon>Ficus</taxon>
    </lineage>
</organism>
<name>A0AA88CXL2_FICCA</name>
<dbReference type="SUPFAM" id="SSF53474">
    <property type="entry name" value="alpha/beta-Hydrolases"/>
    <property type="match status" value="1"/>
</dbReference>
<dbReference type="GO" id="GO:0006508">
    <property type="term" value="P:proteolysis"/>
    <property type="evidence" value="ECO:0007669"/>
    <property type="project" value="UniProtKB-KW"/>
</dbReference>
<dbReference type="PROSITE" id="PS00560">
    <property type="entry name" value="CARBOXYPEPT_SER_HIS"/>
    <property type="match status" value="1"/>
</dbReference>